<name>A0ABT1FEG6_9GAMM</name>
<sequence length="165" mass="17074">MRVTDISSGVTSSISAAPAESPAGSAGRAAITARNPDAQKTRHAPAQPGAGSDAIPAGRHGDRPGLAPCIVSNIDDELGIAPHSEIGTSVHCRAIAIASPPSRNPYAPIMTGGPHQITIRPDARIIPFGYMRHIMGAVSRCQCAEDASHVYRIRPSPRHQLAGPG</sequence>
<evidence type="ECO:0000256" key="1">
    <source>
        <dbReference type="SAM" id="MobiDB-lite"/>
    </source>
</evidence>
<feature type="region of interest" description="Disordered" evidence="1">
    <location>
        <begin position="1"/>
        <end position="62"/>
    </location>
</feature>
<comment type="caution">
    <text evidence="2">The sequence shown here is derived from an EMBL/GenBank/DDBJ whole genome shotgun (WGS) entry which is preliminary data.</text>
</comment>
<feature type="compositionally biased region" description="Low complexity" evidence="1">
    <location>
        <begin position="12"/>
        <end position="30"/>
    </location>
</feature>
<organism evidence="2 3">
    <name type="scientific">Dyella lutea</name>
    <dbReference type="NCBI Taxonomy" id="2950441"/>
    <lineage>
        <taxon>Bacteria</taxon>
        <taxon>Pseudomonadati</taxon>
        <taxon>Pseudomonadota</taxon>
        <taxon>Gammaproteobacteria</taxon>
        <taxon>Lysobacterales</taxon>
        <taxon>Rhodanobacteraceae</taxon>
        <taxon>Dyella</taxon>
    </lineage>
</organism>
<protein>
    <submittedName>
        <fullName evidence="2">Uncharacterized protein</fullName>
    </submittedName>
</protein>
<accession>A0ABT1FEG6</accession>
<dbReference type="RefSeq" id="WP_253566247.1">
    <property type="nucleotide sequence ID" value="NZ_JAMZEK010000002.1"/>
</dbReference>
<feature type="compositionally biased region" description="Polar residues" evidence="1">
    <location>
        <begin position="1"/>
        <end position="11"/>
    </location>
</feature>
<evidence type="ECO:0000313" key="2">
    <source>
        <dbReference type="EMBL" id="MCP1374478.1"/>
    </source>
</evidence>
<dbReference type="Proteomes" id="UP001204615">
    <property type="component" value="Unassembled WGS sequence"/>
</dbReference>
<gene>
    <name evidence="2" type="ORF">NC595_10425</name>
</gene>
<evidence type="ECO:0000313" key="3">
    <source>
        <dbReference type="Proteomes" id="UP001204615"/>
    </source>
</evidence>
<keyword evidence="3" id="KW-1185">Reference proteome</keyword>
<proteinExistence type="predicted"/>
<reference evidence="2 3" key="1">
    <citation type="submission" date="2022-06" db="EMBL/GenBank/DDBJ databases">
        <title>Dyella sp. Sa strain:Sa Genome sequencing.</title>
        <authorList>
            <person name="Park S."/>
        </authorList>
    </citation>
    <scope>NUCLEOTIDE SEQUENCE [LARGE SCALE GENOMIC DNA]</scope>
    <source>
        <strain evidence="2 3">Sa</strain>
    </source>
</reference>
<dbReference type="EMBL" id="JAMZEK010000002">
    <property type="protein sequence ID" value="MCP1374478.1"/>
    <property type="molecule type" value="Genomic_DNA"/>
</dbReference>